<organism evidence="4 5">
    <name type="scientific">Bionectria ochroleuca</name>
    <name type="common">Gliocladium roseum</name>
    <dbReference type="NCBI Taxonomy" id="29856"/>
    <lineage>
        <taxon>Eukaryota</taxon>
        <taxon>Fungi</taxon>
        <taxon>Dikarya</taxon>
        <taxon>Ascomycota</taxon>
        <taxon>Pezizomycotina</taxon>
        <taxon>Sordariomycetes</taxon>
        <taxon>Hypocreomycetidae</taxon>
        <taxon>Hypocreales</taxon>
        <taxon>Bionectriaceae</taxon>
        <taxon>Clonostachys</taxon>
    </lineage>
</organism>
<dbReference type="SMART" id="SM00248">
    <property type="entry name" value="ANK"/>
    <property type="match status" value="8"/>
</dbReference>
<dbReference type="Pfam" id="PF12796">
    <property type="entry name" value="Ank_2"/>
    <property type="match status" value="2"/>
</dbReference>
<gene>
    <name evidence="4" type="ORF">IM811_000419</name>
</gene>
<reference evidence="4" key="1">
    <citation type="submission" date="2020-10" db="EMBL/GenBank/DDBJ databases">
        <title>High-Quality Genome Resource of Clonostachys rosea strain S41 by Oxford Nanopore Long-Read Sequencing.</title>
        <authorList>
            <person name="Wang H."/>
        </authorList>
    </citation>
    <scope>NUCLEOTIDE SEQUENCE</scope>
    <source>
        <strain evidence="4">S41</strain>
    </source>
</reference>
<feature type="repeat" description="ANK" evidence="3">
    <location>
        <begin position="181"/>
        <end position="213"/>
    </location>
</feature>
<name>A0A8H7NMB7_BIOOC</name>
<feature type="repeat" description="ANK" evidence="3">
    <location>
        <begin position="214"/>
        <end position="246"/>
    </location>
</feature>
<keyword evidence="1" id="KW-0677">Repeat</keyword>
<feature type="repeat" description="ANK" evidence="3">
    <location>
        <begin position="42"/>
        <end position="71"/>
    </location>
</feature>
<feature type="repeat" description="ANK" evidence="3">
    <location>
        <begin position="111"/>
        <end position="147"/>
    </location>
</feature>
<dbReference type="InterPro" id="IPR002110">
    <property type="entry name" value="Ankyrin_rpt"/>
</dbReference>
<feature type="repeat" description="ANK" evidence="3">
    <location>
        <begin position="148"/>
        <end position="180"/>
    </location>
</feature>
<dbReference type="PROSITE" id="PS50088">
    <property type="entry name" value="ANK_REPEAT"/>
    <property type="match status" value="5"/>
</dbReference>
<dbReference type="Gene3D" id="1.25.40.20">
    <property type="entry name" value="Ankyrin repeat-containing domain"/>
    <property type="match status" value="3"/>
</dbReference>
<dbReference type="PROSITE" id="PS50297">
    <property type="entry name" value="ANK_REP_REGION"/>
    <property type="match status" value="2"/>
</dbReference>
<evidence type="ECO:0000313" key="4">
    <source>
        <dbReference type="EMBL" id="KAF9758725.1"/>
    </source>
</evidence>
<evidence type="ECO:0000256" key="1">
    <source>
        <dbReference type="ARBA" id="ARBA00022737"/>
    </source>
</evidence>
<dbReference type="EMBL" id="JADCTT010000001">
    <property type="protein sequence ID" value="KAF9758725.1"/>
    <property type="molecule type" value="Genomic_DNA"/>
</dbReference>
<sequence length="290" mass="31042">MEKKGVAECDRGLALCTAAASGHMDIINLLLEHGWEKMEPPKGSSPLLFAIASPNMQPAILELFLSRGADIQNTWTGRGDGIASYCLLGHTGILRYLVRRGANVEARTKTKGKTPLQVASRNAYSPDGLKAVRALLNAGAGITSRRYDGQNILHLAASVSNVPLLRRALRYGLDPDSRTVRGLTPLVIAAEHGRIRSISIPLRWGASIDARCNENCTPLHIAVAQGQGQAVGLLVENGASLDLLNSRGYSPLQEAREHGHKAAEMIILQAGAADNSPSEMDESITETSTR</sequence>
<comment type="caution">
    <text evidence="4">The sequence shown here is derived from an EMBL/GenBank/DDBJ whole genome shotgun (WGS) entry which is preliminary data.</text>
</comment>
<keyword evidence="2 3" id="KW-0040">ANK repeat</keyword>
<evidence type="ECO:0000313" key="5">
    <source>
        <dbReference type="Proteomes" id="UP000616885"/>
    </source>
</evidence>
<dbReference type="Proteomes" id="UP000616885">
    <property type="component" value="Unassembled WGS sequence"/>
</dbReference>
<dbReference type="InterPro" id="IPR036770">
    <property type="entry name" value="Ankyrin_rpt-contain_sf"/>
</dbReference>
<dbReference type="SUPFAM" id="SSF48403">
    <property type="entry name" value="Ankyrin repeat"/>
    <property type="match status" value="2"/>
</dbReference>
<protein>
    <submittedName>
        <fullName evidence="4">Uncharacterized protein</fullName>
    </submittedName>
</protein>
<dbReference type="PANTHER" id="PTHR24198:SF165">
    <property type="entry name" value="ANKYRIN REPEAT-CONTAINING PROTEIN-RELATED"/>
    <property type="match status" value="1"/>
</dbReference>
<evidence type="ECO:0000256" key="2">
    <source>
        <dbReference type="ARBA" id="ARBA00023043"/>
    </source>
</evidence>
<dbReference type="AlphaFoldDB" id="A0A8H7NMB7"/>
<proteinExistence type="predicted"/>
<evidence type="ECO:0000256" key="3">
    <source>
        <dbReference type="PROSITE-ProRule" id="PRU00023"/>
    </source>
</evidence>
<dbReference type="PANTHER" id="PTHR24198">
    <property type="entry name" value="ANKYRIN REPEAT AND PROTEIN KINASE DOMAIN-CONTAINING PROTEIN"/>
    <property type="match status" value="1"/>
</dbReference>
<accession>A0A8H7NMB7</accession>